<feature type="coiled-coil region" evidence="11">
    <location>
        <begin position="219"/>
        <end position="257"/>
    </location>
</feature>
<name>A0ABN8DWH2_9VIBR</name>
<keyword evidence="2" id="KW-1003">Cell membrane</keyword>
<sequence length="387" mass="43396">MERLFRIRKFQYFLAVILQVILLAISLFFASSLWQLVLVVCIAAIPWVLLSSQPKADLPEKEEESRKQANLTKSLKEIKNILSDVHPQISDPLARQHTVIDESVETLNNSFFTLQKVAEEQNQISNLLVDNLLGNQDSEYSLTKVLPRTEEIIDEYVQRLIDVSEKSISAVHSIHDMSDKLGVIFKLLNQVRGLSEQTNLLALNAAIEAARAGEAGRGFAVVAQEVRNLSIKADELNNQIQEEIGIAQTTVEQANETVGIMATIDMTEAIESKEKVDEMLRGVHQVNIGIEQEIQKIHQLGSELHQHVDNGIRALQFADIVVQQGDYAKTSIVYVEDLAQIVARYTNHEIDEETLLSQLTQIIEKVNDRGDPAANQVSIEEGEVELF</sequence>
<keyword evidence="6 12" id="KW-1133">Transmembrane helix</keyword>
<evidence type="ECO:0000256" key="2">
    <source>
        <dbReference type="ARBA" id="ARBA00022475"/>
    </source>
</evidence>
<evidence type="ECO:0000256" key="7">
    <source>
        <dbReference type="ARBA" id="ARBA00023136"/>
    </source>
</evidence>
<dbReference type="SUPFAM" id="SSF58104">
    <property type="entry name" value="Methyl-accepting chemotaxis protein (MCP) signaling domain"/>
    <property type="match status" value="1"/>
</dbReference>
<dbReference type="Pfam" id="PF00015">
    <property type="entry name" value="MCPsignal"/>
    <property type="match status" value="1"/>
</dbReference>
<evidence type="ECO:0000256" key="3">
    <source>
        <dbReference type="ARBA" id="ARBA00022481"/>
    </source>
</evidence>
<protein>
    <recommendedName>
        <fullName evidence="13">Methyl-accepting transducer domain-containing protein</fullName>
    </recommendedName>
</protein>
<dbReference type="PANTHER" id="PTHR32089">
    <property type="entry name" value="METHYL-ACCEPTING CHEMOTAXIS PROTEIN MCPB"/>
    <property type="match status" value="1"/>
</dbReference>
<evidence type="ECO:0000256" key="8">
    <source>
        <dbReference type="ARBA" id="ARBA00023224"/>
    </source>
</evidence>
<keyword evidence="15" id="KW-1185">Reference proteome</keyword>
<keyword evidence="8 10" id="KW-0807">Transducer</keyword>
<keyword evidence="5 12" id="KW-0812">Transmembrane</keyword>
<keyword evidence="7 12" id="KW-0472">Membrane</keyword>
<dbReference type="PANTHER" id="PTHR32089:SF39">
    <property type="entry name" value="METHYL-ACCEPTING CHEMOTAXIS PROTEIN HLYB"/>
    <property type="match status" value="1"/>
</dbReference>
<evidence type="ECO:0000256" key="4">
    <source>
        <dbReference type="ARBA" id="ARBA00022500"/>
    </source>
</evidence>
<dbReference type="EMBL" id="CAKLDM010000001">
    <property type="protein sequence ID" value="CAH0535843.1"/>
    <property type="molecule type" value="Genomic_DNA"/>
</dbReference>
<dbReference type="Gene3D" id="1.10.287.950">
    <property type="entry name" value="Methyl-accepting chemotaxis protein"/>
    <property type="match status" value="1"/>
</dbReference>
<evidence type="ECO:0000256" key="11">
    <source>
        <dbReference type="SAM" id="Coils"/>
    </source>
</evidence>
<comment type="similarity">
    <text evidence="9">Belongs to the methyl-accepting chemotaxis (MCP) protein family.</text>
</comment>
<dbReference type="PRINTS" id="PR00260">
    <property type="entry name" value="CHEMTRNSDUCR"/>
</dbReference>
<evidence type="ECO:0000256" key="1">
    <source>
        <dbReference type="ARBA" id="ARBA00004651"/>
    </source>
</evidence>
<evidence type="ECO:0000256" key="6">
    <source>
        <dbReference type="ARBA" id="ARBA00022989"/>
    </source>
</evidence>
<keyword evidence="4" id="KW-0145">Chemotaxis</keyword>
<organism evidence="14 15">
    <name type="scientific">Vibrio marisflavi CECT 7928</name>
    <dbReference type="NCBI Taxonomy" id="634439"/>
    <lineage>
        <taxon>Bacteria</taxon>
        <taxon>Pseudomonadati</taxon>
        <taxon>Pseudomonadota</taxon>
        <taxon>Gammaproteobacteria</taxon>
        <taxon>Vibrionales</taxon>
        <taxon>Vibrionaceae</taxon>
        <taxon>Vibrio</taxon>
    </lineage>
</organism>
<gene>
    <name evidence="14" type="ORF">VMF7928_00013</name>
</gene>
<feature type="domain" description="Methyl-accepting transducer" evidence="13">
    <location>
        <begin position="71"/>
        <end position="339"/>
    </location>
</feature>
<reference evidence="14" key="1">
    <citation type="submission" date="2021-11" db="EMBL/GenBank/DDBJ databases">
        <authorList>
            <person name="Rodrigo-Torres L."/>
            <person name="Arahal R. D."/>
            <person name="Lucena T."/>
        </authorList>
    </citation>
    <scope>NUCLEOTIDE SEQUENCE</scope>
    <source>
        <strain evidence="14">CECT 7928</strain>
    </source>
</reference>
<dbReference type="InterPro" id="IPR004090">
    <property type="entry name" value="Chemotax_Me-accpt_rcpt"/>
</dbReference>
<proteinExistence type="inferred from homology"/>
<evidence type="ECO:0000313" key="15">
    <source>
        <dbReference type="Proteomes" id="UP000838748"/>
    </source>
</evidence>
<comment type="caution">
    <text evidence="14">The sequence shown here is derived from an EMBL/GenBank/DDBJ whole genome shotgun (WGS) entry which is preliminary data.</text>
</comment>
<dbReference type="PROSITE" id="PS50111">
    <property type="entry name" value="CHEMOTAXIS_TRANSDUC_2"/>
    <property type="match status" value="1"/>
</dbReference>
<accession>A0ABN8DWH2</accession>
<evidence type="ECO:0000256" key="12">
    <source>
        <dbReference type="SAM" id="Phobius"/>
    </source>
</evidence>
<dbReference type="InterPro" id="IPR004089">
    <property type="entry name" value="MCPsignal_dom"/>
</dbReference>
<evidence type="ECO:0000256" key="5">
    <source>
        <dbReference type="ARBA" id="ARBA00022692"/>
    </source>
</evidence>
<dbReference type="Proteomes" id="UP000838748">
    <property type="component" value="Unassembled WGS sequence"/>
</dbReference>
<dbReference type="SMART" id="SM00283">
    <property type="entry name" value="MA"/>
    <property type="match status" value="1"/>
</dbReference>
<evidence type="ECO:0000259" key="13">
    <source>
        <dbReference type="PROSITE" id="PS50111"/>
    </source>
</evidence>
<feature type="transmembrane region" description="Helical" evidence="12">
    <location>
        <begin position="12"/>
        <end position="30"/>
    </location>
</feature>
<evidence type="ECO:0000256" key="10">
    <source>
        <dbReference type="PROSITE-ProRule" id="PRU00284"/>
    </source>
</evidence>
<keyword evidence="11" id="KW-0175">Coiled coil</keyword>
<dbReference type="RefSeq" id="WP_237359433.1">
    <property type="nucleotide sequence ID" value="NZ_CAKLDM010000001.1"/>
</dbReference>
<comment type="subcellular location">
    <subcellularLocation>
        <location evidence="1">Cell membrane</location>
        <topology evidence="1">Multi-pass membrane protein</topology>
    </subcellularLocation>
</comment>
<evidence type="ECO:0000313" key="14">
    <source>
        <dbReference type="EMBL" id="CAH0535843.1"/>
    </source>
</evidence>
<keyword evidence="3" id="KW-0488">Methylation</keyword>
<evidence type="ECO:0000256" key="9">
    <source>
        <dbReference type="ARBA" id="ARBA00029447"/>
    </source>
</evidence>